<evidence type="ECO:0000256" key="1">
    <source>
        <dbReference type="SAM" id="Phobius"/>
    </source>
</evidence>
<feature type="transmembrane region" description="Helical" evidence="1">
    <location>
        <begin position="32"/>
        <end position="52"/>
    </location>
</feature>
<comment type="caution">
    <text evidence="2">The sequence shown here is derived from an EMBL/GenBank/DDBJ whole genome shotgun (WGS) entry which is preliminary data.</text>
</comment>
<organism evidence="2 3">
    <name type="scientific">Sphingomonas oleivorans</name>
    <dbReference type="NCBI Taxonomy" id="1735121"/>
    <lineage>
        <taxon>Bacteria</taxon>
        <taxon>Pseudomonadati</taxon>
        <taxon>Pseudomonadota</taxon>
        <taxon>Alphaproteobacteria</taxon>
        <taxon>Sphingomonadales</taxon>
        <taxon>Sphingomonadaceae</taxon>
        <taxon>Sphingomonas</taxon>
    </lineage>
</organism>
<protein>
    <submittedName>
        <fullName evidence="2">Uncharacterized protein</fullName>
    </submittedName>
</protein>
<dbReference type="OrthoDB" id="7574747at2"/>
<reference evidence="2 3" key="1">
    <citation type="submission" date="2017-09" db="EMBL/GenBank/DDBJ databases">
        <title>Sphingomonas panjinensis sp.nov., isolated from oil-contaminated soil.</title>
        <authorList>
            <person name="Wang L."/>
            <person name="Chen L."/>
        </authorList>
    </citation>
    <scope>NUCLEOTIDE SEQUENCE [LARGE SCALE GENOMIC DNA]</scope>
    <source>
        <strain evidence="2 3">FW-11</strain>
    </source>
</reference>
<keyword evidence="1" id="KW-0472">Membrane</keyword>
<proteinExistence type="predicted"/>
<dbReference type="AlphaFoldDB" id="A0A2T5FYQ4"/>
<evidence type="ECO:0000313" key="2">
    <source>
        <dbReference type="EMBL" id="PTQ11645.1"/>
    </source>
</evidence>
<dbReference type="Proteomes" id="UP000244162">
    <property type="component" value="Unassembled WGS sequence"/>
</dbReference>
<sequence length="112" mass="11847">MAPADQIALSAADETLSPVDLPVGEAVDAHPLRWTSVTIAVAALFLLMTNAVSIRDWANDLTPSPAQARFAAAAEEWVAITDRIGLGAPRATLHGLWKKAQAARFGDETDAQ</sequence>
<keyword evidence="1" id="KW-0812">Transmembrane</keyword>
<keyword evidence="3" id="KW-1185">Reference proteome</keyword>
<accession>A0A2T5FYQ4</accession>
<dbReference type="EMBL" id="NWBU01000007">
    <property type="protein sequence ID" value="PTQ11645.1"/>
    <property type="molecule type" value="Genomic_DNA"/>
</dbReference>
<evidence type="ECO:0000313" key="3">
    <source>
        <dbReference type="Proteomes" id="UP000244162"/>
    </source>
</evidence>
<keyword evidence="1" id="KW-1133">Transmembrane helix</keyword>
<name>A0A2T5FYQ4_9SPHN</name>
<gene>
    <name evidence="2" type="ORF">CLG96_09550</name>
</gene>
<dbReference type="RefSeq" id="WP_107967637.1">
    <property type="nucleotide sequence ID" value="NZ_NWBU01000007.1"/>
</dbReference>